<evidence type="ECO:0008006" key="10">
    <source>
        <dbReference type="Google" id="ProtNLM"/>
    </source>
</evidence>
<evidence type="ECO:0000256" key="1">
    <source>
        <dbReference type="ARBA" id="ARBA00022618"/>
    </source>
</evidence>
<dbReference type="PROSITE" id="PS00292">
    <property type="entry name" value="CYCLINS"/>
    <property type="match status" value="1"/>
</dbReference>
<evidence type="ECO:0000256" key="3">
    <source>
        <dbReference type="ARBA" id="ARBA00023306"/>
    </source>
</evidence>
<comment type="caution">
    <text evidence="8">The sequence shown here is derived from an EMBL/GenBank/DDBJ whole genome shotgun (WGS) entry which is preliminary data.</text>
</comment>
<gene>
    <name evidence="8" type="ORF">PENTCL1PPCAC_11414</name>
</gene>
<accession>A0AAV5T1W8</accession>
<name>A0AAV5T1W8_9BILA</name>
<dbReference type="Pfam" id="PF00134">
    <property type="entry name" value="Cyclin_N"/>
    <property type="match status" value="1"/>
</dbReference>
<keyword evidence="1" id="KW-0132">Cell division</keyword>
<feature type="region of interest" description="Disordered" evidence="5">
    <location>
        <begin position="1"/>
        <end position="29"/>
    </location>
</feature>
<feature type="compositionally biased region" description="Polar residues" evidence="5">
    <location>
        <begin position="1"/>
        <end position="10"/>
    </location>
</feature>
<evidence type="ECO:0000256" key="5">
    <source>
        <dbReference type="SAM" id="MobiDB-lite"/>
    </source>
</evidence>
<dbReference type="SMART" id="SM00385">
    <property type="entry name" value="CYCLIN"/>
    <property type="match status" value="2"/>
</dbReference>
<evidence type="ECO:0000259" key="6">
    <source>
        <dbReference type="SMART" id="SM00385"/>
    </source>
</evidence>
<dbReference type="SUPFAM" id="SSF47954">
    <property type="entry name" value="Cyclin-like"/>
    <property type="match status" value="2"/>
</dbReference>
<feature type="domain" description="Cyclin C-terminal" evidence="7">
    <location>
        <begin position="272"/>
        <end position="388"/>
    </location>
</feature>
<evidence type="ECO:0000256" key="2">
    <source>
        <dbReference type="ARBA" id="ARBA00023127"/>
    </source>
</evidence>
<sequence length="395" mass="44355">MSHITRQPSALQGVEKLKKGKGIENGKPLGLRTSNIPIVAPKGILQSKISRPTNTGINAKNTKKESTFNVFMDENGSNELNVVKQLERIQPPRVPLASIDDDILEIEHNGIRSPSPSIGEGSEYFSVADTIAVSSHDTPADMVQDMFEYMRQRETEFVVRLRWDKQPELNENMRRVLIDWLHDVLVEYDMEAETLHLTVSLIDRLLMMCSVSRPNVQLVGTAALMIASKYEQIHPPELKDFAYVTDDSYSENQILRMEAKLLNYLRFDVSVPTVEWFVAHMLNMTKPSKKTIYLAHYLGDLSLLLSSLNGIRPSVIASSCLALSNLLTGPAAWTEEMEKTTGIQLNLLETPMTILLNAFNAASQSEQRSIYEKYSRERFEGVSLLDSPSALPSLS</sequence>
<comment type="similarity">
    <text evidence="4">Belongs to the cyclin family.</text>
</comment>
<protein>
    <recommendedName>
        <fullName evidence="10">Cyclin N-terminal domain-containing protein</fullName>
    </recommendedName>
</protein>
<organism evidence="8 9">
    <name type="scientific">Pristionchus entomophagus</name>
    <dbReference type="NCBI Taxonomy" id="358040"/>
    <lineage>
        <taxon>Eukaryota</taxon>
        <taxon>Metazoa</taxon>
        <taxon>Ecdysozoa</taxon>
        <taxon>Nematoda</taxon>
        <taxon>Chromadorea</taxon>
        <taxon>Rhabditida</taxon>
        <taxon>Rhabditina</taxon>
        <taxon>Diplogasteromorpha</taxon>
        <taxon>Diplogasteroidea</taxon>
        <taxon>Neodiplogasteridae</taxon>
        <taxon>Pristionchus</taxon>
    </lineage>
</organism>
<keyword evidence="9" id="KW-1185">Reference proteome</keyword>
<dbReference type="InterPro" id="IPR039361">
    <property type="entry name" value="Cyclin"/>
</dbReference>
<dbReference type="SMART" id="SM01332">
    <property type="entry name" value="Cyclin_C"/>
    <property type="match status" value="1"/>
</dbReference>
<dbReference type="InterPro" id="IPR006671">
    <property type="entry name" value="Cyclin_N"/>
</dbReference>
<dbReference type="InterPro" id="IPR036915">
    <property type="entry name" value="Cyclin-like_sf"/>
</dbReference>
<dbReference type="InterPro" id="IPR048258">
    <property type="entry name" value="Cyclins_cyclin-box"/>
</dbReference>
<feature type="domain" description="Cyclin-like" evidence="6">
    <location>
        <begin position="276"/>
        <end position="357"/>
    </location>
</feature>
<dbReference type="EMBL" id="BTSX01000003">
    <property type="protein sequence ID" value="GMS89239.1"/>
    <property type="molecule type" value="Genomic_DNA"/>
</dbReference>
<dbReference type="Gene3D" id="1.10.472.10">
    <property type="entry name" value="Cyclin-like"/>
    <property type="match status" value="2"/>
</dbReference>
<dbReference type="AlphaFoldDB" id="A0AAV5T1W8"/>
<dbReference type="Pfam" id="PF02984">
    <property type="entry name" value="Cyclin_C"/>
    <property type="match status" value="1"/>
</dbReference>
<feature type="domain" description="Cyclin-like" evidence="6">
    <location>
        <begin position="179"/>
        <end position="263"/>
    </location>
</feature>
<dbReference type="FunFam" id="1.10.472.10:FF:000001">
    <property type="entry name" value="G2/mitotic-specific cyclin"/>
    <property type="match status" value="1"/>
</dbReference>
<dbReference type="GO" id="GO:0051301">
    <property type="term" value="P:cell division"/>
    <property type="evidence" value="ECO:0007669"/>
    <property type="project" value="UniProtKB-KW"/>
</dbReference>
<evidence type="ECO:0000313" key="8">
    <source>
        <dbReference type="EMBL" id="GMS89239.1"/>
    </source>
</evidence>
<dbReference type="Proteomes" id="UP001432027">
    <property type="component" value="Unassembled WGS sequence"/>
</dbReference>
<dbReference type="InterPro" id="IPR013763">
    <property type="entry name" value="Cyclin-like_dom"/>
</dbReference>
<dbReference type="InterPro" id="IPR004367">
    <property type="entry name" value="Cyclin_C-dom"/>
</dbReference>
<reference evidence="8" key="1">
    <citation type="submission" date="2023-10" db="EMBL/GenBank/DDBJ databases">
        <title>Genome assembly of Pristionchus species.</title>
        <authorList>
            <person name="Yoshida K."/>
            <person name="Sommer R.J."/>
        </authorList>
    </citation>
    <scope>NUCLEOTIDE SEQUENCE</scope>
    <source>
        <strain evidence="8">RS0144</strain>
    </source>
</reference>
<evidence type="ECO:0000259" key="7">
    <source>
        <dbReference type="SMART" id="SM01332"/>
    </source>
</evidence>
<dbReference type="PANTHER" id="PTHR10177">
    <property type="entry name" value="CYCLINS"/>
    <property type="match status" value="1"/>
</dbReference>
<proteinExistence type="inferred from homology"/>
<dbReference type="GO" id="GO:0000278">
    <property type="term" value="P:mitotic cell cycle"/>
    <property type="evidence" value="ECO:0007669"/>
    <property type="project" value="UniProtKB-ARBA"/>
</dbReference>
<evidence type="ECO:0000256" key="4">
    <source>
        <dbReference type="RuleBase" id="RU000383"/>
    </source>
</evidence>
<evidence type="ECO:0000313" key="9">
    <source>
        <dbReference type="Proteomes" id="UP001432027"/>
    </source>
</evidence>
<keyword evidence="3" id="KW-0131">Cell cycle</keyword>
<keyword evidence="2 4" id="KW-0195">Cyclin</keyword>
<feature type="compositionally biased region" description="Basic and acidic residues" evidence="5">
    <location>
        <begin position="15"/>
        <end position="24"/>
    </location>
</feature>